<dbReference type="InterPro" id="IPR011701">
    <property type="entry name" value="MFS"/>
</dbReference>
<feature type="transmembrane region" description="Helical" evidence="7">
    <location>
        <begin position="183"/>
        <end position="203"/>
    </location>
</feature>
<feature type="transmembrane region" description="Helical" evidence="7">
    <location>
        <begin position="58"/>
        <end position="77"/>
    </location>
</feature>
<gene>
    <name evidence="9" type="ORF">AB3X52_11670</name>
</gene>
<dbReference type="PANTHER" id="PTHR23501">
    <property type="entry name" value="MAJOR FACILITATOR SUPERFAMILY"/>
    <property type="match status" value="1"/>
</dbReference>
<organism evidence="9 10">
    <name type="scientific">Nocardioides eburneus</name>
    <dbReference type="NCBI Taxonomy" id="3231482"/>
    <lineage>
        <taxon>Bacteria</taxon>
        <taxon>Bacillati</taxon>
        <taxon>Actinomycetota</taxon>
        <taxon>Actinomycetes</taxon>
        <taxon>Propionibacteriales</taxon>
        <taxon>Nocardioidaceae</taxon>
        <taxon>Nocardioides</taxon>
    </lineage>
</organism>
<evidence type="ECO:0000256" key="4">
    <source>
        <dbReference type="ARBA" id="ARBA00022692"/>
    </source>
</evidence>
<dbReference type="Gene3D" id="1.20.1250.20">
    <property type="entry name" value="MFS general substrate transporter like domains"/>
    <property type="match status" value="1"/>
</dbReference>
<dbReference type="CDD" id="cd17502">
    <property type="entry name" value="MFS_Azr1_MDR_like"/>
    <property type="match status" value="1"/>
</dbReference>
<evidence type="ECO:0000313" key="9">
    <source>
        <dbReference type="EMBL" id="MEX0428278.1"/>
    </source>
</evidence>
<name>A0ABV3SZJ4_9ACTN</name>
<feature type="transmembrane region" description="Helical" evidence="7">
    <location>
        <begin position="417"/>
        <end position="438"/>
    </location>
</feature>
<dbReference type="RefSeq" id="WP_367994246.1">
    <property type="nucleotide sequence ID" value="NZ_JBFPJR010000018.1"/>
</dbReference>
<feature type="transmembrane region" description="Helical" evidence="7">
    <location>
        <begin position="320"/>
        <end position="337"/>
    </location>
</feature>
<keyword evidence="4 7" id="KW-0812">Transmembrane</keyword>
<feature type="transmembrane region" description="Helical" evidence="7">
    <location>
        <begin position="147"/>
        <end position="171"/>
    </location>
</feature>
<dbReference type="PANTHER" id="PTHR23501:SF197">
    <property type="entry name" value="COMD"/>
    <property type="match status" value="1"/>
</dbReference>
<dbReference type="PROSITE" id="PS50850">
    <property type="entry name" value="MFS"/>
    <property type="match status" value="1"/>
</dbReference>
<feature type="transmembrane region" description="Helical" evidence="7">
    <location>
        <begin position="114"/>
        <end position="135"/>
    </location>
</feature>
<feature type="transmembrane region" description="Helical" evidence="7">
    <location>
        <begin position="374"/>
        <end position="397"/>
    </location>
</feature>
<keyword evidence="6 7" id="KW-0472">Membrane</keyword>
<keyword evidence="10" id="KW-1185">Reference proteome</keyword>
<keyword evidence="5 7" id="KW-1133">Transmembrane helix</keyword>
<evidence type="ECO:0000256" key="1">
    <source>
        <dbReference type="ARBA" id="ARBA00004651"/>
    </source>
</evidence>
<feature type="transmembrane region" description="Helical" evidence="7">
    <location>
        <begin position="215"/>
        <end position="233"/>
    </location>
</feature>
<feature type="transmembrane region" description="Helical" evidence="7">
    <location>
        <begin position="349"/>
        <end position="368"/>
    </location>
</feature>
<feature type="transmembrane region" description="Helical" evidence="7">
    <location>
        <begin position="514"/>
        <end position="532"/>
    </location>
</feature>
<dbReference type="Gene3D" id="1.20.1720.10">
    <property type="entry name" value="Multidrug resistance protein D"/>
    <property type="match status" value="1"/>
</dbReference>
<evidence type="ECO:0000259" key="8">
    <source>
        <dbReference type="PROSITE" id="PS50850"/>
    </source>
</evidence>
<feature type="transmembrane region" description="Helical" evidence="7">
    <location>
        <begin position="245"/>
        <end position="263"/>
    </location>
</feature>
<dbReference type="InterPro" id="IPR004638">
    <property type="entry name" value="EmrB-like"/>
</dbReference>
<evidence type="ECO:0000256" key="6">
    <source>
        <dbReference type="ARBA" id="ARBA00023136"/>
    </source>
</evidence>
<dbReference type="EMBL" id="JBFPJR010000018">
    <property type="protein sequence ID" value="MEX0428278.1"/>
    <property type="molecule type" value="Genomic_DNA"/>
</dbReference>
<dbReference type="Proteomes" id="UP001556631">
    <property type="component" value="Unassembled WGS sequence"/>
</dbReference>
<proteinExistence type="predicted"/>
<dbReference type="InterPro" id="IPR020846">
    <property type="entry name" value="MFS_dom"/>
</dbReference>
<feature type="transmembrane region" description="Helical" evidence="7">
    <location>
        <begin position="21"/>
        <end position="46"/>
    </location>
</feature>
<protein>
    <submittedName>
        <fullName evidence="9">MDR family MFS transporter</fullName>
    </submittedName>
</protein>
<comment type="subcellular location">
    <subcellularLocation>
        <location evidence="1">Cell membrane</location>
        <topology evidence="1">Multi-pass membrane protein</topology>
    </subcellularLocation>
</comment>
<evidence type="ECO:0000256" key="5">
    <source>
        <dbReference type="ARBA" id="ARBA00022989"/>
    </source>
</evidence>
<evidence type="ECO:0000313" key="10">
    <source>
        <dbReference type="Proteomes" id="UP001556631"/>
    </source>
</evidence>
<dbReference type="NCBIfam" id="TIGR00711">
    <property type="entry name" value="efflux_EmrB"/>
    <property type="match status" value="1"/>
</dbReference>
<evidence type="ECO:0000256" key="7">
    <source>
        <dbReference type="SAM" id="Phobius"/>
    </source>
</evidence>
<dbReference type="Pfam" id="PF07690">
    <property type="entry name" value="MFS_1"/>
    <property type="match status" value="1"/>
</dbReference>
<keyword evidence="3" id="KW-1003">Cell membrane</keyword>
<sequence length="560" mass="59082">MSTSAPAGGHAAPGEYTHKQILTILTGLLLGMFLGALDQTIVSTAIRTIADDLHGLDAQAWVTTAYLITSTIMTPIYGKLGDLWGRKKLFMFAISIFIVGSMLCTLAHSMYELAAYRAFQGLGAGGLFTLVLAIVGDIVSPRERAKYTGYFMATFGSSSVLGPVIGGFFAGTGSILGIAGWRWVFLVNVPIGILALIVVFRTLHVHHVKRQARIDWMGAVALVICLVPLLTVAEQGRSWGWGSTRSVVLFVIGALGLVLFVAAETFMKDAALIPLRIFRIRPAAVTLVASVIVGMGLFGGMMVLPLYMQIVHGASPTESGFMMLPMVAGLMTASLSSGKIISRTGKTRIFPIFGSALMAVGMVLLAQITADTHLWIVMIFMFITGYGVGNCMQPLILTVQSSVPPTSIGVATSSATFFRQIGGTIGVAVFLSVLFSTAPGNIAGAFDEAKQTPAFQQAAQQALQEPASSPDHRLASGDQSVIAGVTQDSSVINRLAPALAHPLKVGYAESMTPIFWTAGGLGVLAFLVLLTMPEVELRQTSAAAARAATSGENAPENVRP</sequence>
<feature type="transmembrane region" description="Helical" evidence="7">
    <location>
        <begin position="89"/>
        <end position="108"/>
    </location>
</feature>
<feature type="domain" description="Major facilitator superfamily (MFS) profile" evidence="8">
    <location>
        <begin position="24"/>
        <end position="537"/>
    </location>
</feature>
<evidence type="ECO:0000256" key="3">
    <source>
        <dbReference type="ARBA" id="ARBA00022475"/>
    </source>
</evidence>
<accession>A0ABV3SZJ4</accession>
<evidence type="ECO:0000256" key="2">
    <source>
        <dbReference type="ARBA" id="ARBA00022448"/>
    </source>
</evidence>
<reference evidence="9 10" key="1">
    <citation type="submission" date="2024-07" db="EMBL/GenBank/DDBJ databases">
        <authorList>
            <person name="Lee S."/>
            <person name="Kang M."/>
        </authorList>
    </citation>
    <scope>NUCLEOTIDE SEQUENCE [LARGE SCALE GENOMIC DNA]</scope>
    <source>
        <strain evidence="9 10">DS6</strain>
    </source>
</reference>
<feature type="transmembrane region" description="Helical" evidence="7">
    <location>
        <begin position="284"/>
        <end position="308"/>
    </location>
</feature>
<dbReference type="SUPFAM" id="SSF103473">
    <property type="entry name" value="MFS general substrate transporter"/>
    <property type="match status" value="1"/>
</dbReference>
<comment type="caution">
    <text evidence="9">The sequence shown here is derived from an EMBL/GenBank/DDBJ whole genome shotgun (WGS) entry which is preliminary data.</text>
</comment>
<keyword evidence="2" id="KW-0813">Transport</keyword>
<dbReference type="InterPro" id="IPR036259">
    <property type="entry name" value="MFS_trans_sf"/>
</dbReference>